<keyword evidence="1" id="KW-0732">Signal</keyword>
<proteinExistence type="predicted"/>
<dbReference type="KEGG" id="tpal:117646817"/>
<keyword evidence="2" id="KW-1185">Reference proteome</keyword>
<gene>
    <name evidence="3" type="primary">LOC117646817</name>
</gene>
<dbReference type="Proteomes" id="UP000515158">
    <property type="component" value="Unplaced"/>
</dbReference>
<protein>
    <submittedName>
        <fullName evidence="3">Formin-2-like</fullName>
    </submittedName>
</protein>
<accession>A0A6P8Z1R9</accession>
<dbReference type="GeneID" id="117646817"/>
<dbReference type="InParanoid" id="A0A6P8Z1R9"/>
<evidence type="ECO:0000313" key="2">
    <source>
        <dbReference type="Proteomes" id="UP000515158"/>
    </source>
</evidence>
<organism evidence="3">
    <name type="scientific">Thrips palmi</name>
    <name type="common">Melon thrips</name>
    <dbReference type="NCBI Taxonomy" id="161013"/>
    <lineage>
        <taxon>Eukaryota</taxon>
        <taxon>Metazoa</taxon>
        <taxon>Ecdysozoa</taxon>
        <taxon>Arthropoda</taxon>
        <taxon>Hexapoda</taxon>
        <taxon>Insecta</taxon>
        <taxon>Pterygota</taxon>
        <taxon>Neoptera</taxon>
        <taxon>Paraneoptera</taxon>
        <taxon>Thysanoptera</taxon>
        <taxon>Terebrantia</taxon>
        <taxon>Thripoidea</taxon>
        <taxon>Thripidae</taxon>
        <taxon>Thrips</taxon>
    </lineage>
</organism>
<reference evidence="3" key="1">
    <citation type="submission" date="2025-08" db="UniProtKB">
        <authorList>
            <consortium name="RefSeq"/>
        </authorList>
    </citation>
    <scope>IDENTIFICATION</scope>
    <source>
        <tissue evidence="3">Total insect</tissue>
    </source>
</reference>
<evidence type="ECO:0000313" key="3">
    <source>
        <dbReference type="RefSeq" id="XP_034243935.1"/>
    </source>
</evidence>
<feature type="signal peptide" evidence="1">
    <location>
        <begin position="1"/>
        <end position="20"/>
    </location>
</feature>
<dbReference type="AlphaFoldDB" id="A0A6P8Z1R9"/>
<sequence>MPWVRGIAVLLLGCLSAAQAQDLISLPAHVLQDGLATGMAFGNRTLARVSTALGTLPLPSLPGLPSLSIPPLPSISIPPLPNVRLPPLPNVNFPPLPSLSIPPLPNLSIPPLPALPRLPGVVPAVRAKFNASLRTTP</sequence>
<evidence type="ECO:0000256" key="1">
    <source>
        <dbReference type="SAM" id="SignalP"/>
    </source>
</evidence>
<feature type="chain" id="PRO_5027976912" evidence="1">
    <location>
        <begin position="21"/>
        <end position="137"/>
    </location>
</feature>
<name>A0A6P8Z1R9_THRPL</name>
<dbReference type="RefSeq" id="XP_034243935.1">
    <property type="nucleotide sequence ID" value="XM_034388044.1"/>
</dbReference>